<dbReference type="EMBL" id="CM004482">
    <property type="protein sequence ID" value="OCT64359.1"/>
    <property type="molecule type" value="Genomic_DNA"/>
</dbReference>
<dbReference type="AlphaFoldDB" id="A0A974C0W3"/>
<gene>
    <name evidence="1" type="ORF">XELAEV_18045462mg</name>
</gene>
<sequence>MGAAILRANAGREGRAARSSWTCSGRRSHRQSCAMGEGGVLGPRKERICGRLLLYHMSMQVTHLHGRSTWLPVGWQRLIGFQAYYKICCRKCLGPHTRADINCRQIKPAVYSPVYGAIQWASPIDIWPKVGQMSIGRAKKSSQIENCNGLFCDFRQLLLFFGSIRQLSAPIGSFWLLLQTSAAFVTQGGLIQGVQFGRAPLKAPGPVHRVELIRWATGKKPWWAWLSWASLAHTGSLQKSSCCRPYSLFFFLSIPYFYFY</sequence>
<evidence type="ECO:0000313" key="2">
    <source>
        <dbReference type="Proteomes" id="UP000694892"/>
    </source>
</evidence>
<proteinExistence type="predicted"/>
<accession>A0A974C0W3</accession>
<protein>
    <submittedName>
        <fullName evidence="1">Uncharacterized protein</fullName>
    </submittedName>
</protein>
<name>A0A974C0W3_XENLA</name>
<organism evidence="1 2">
    <name type="scientific">Xenopus laevis</name>
    <name type="common">African clawed frog</name>
    <dbReference type="NCBI Taxonomy" id="8355"/>
    <lineage>
        <taxon>Eukaryota</taxon>
        <taxon>Metazoa</taxon>
        <taxon>Chordata</taxon>
        <taxon>Craniata</taxon>
        <taxon>Vertebrata</taxon>
        <taxon>Euteleostomi</taxon>
        <taxon>Amphibia</taxon>
        <taxon>Batrachia</taxon>
        <taxon>Anura</taxon>
        <taxon>Pipoidea</taxon>
        <taxon>Pipidae</taxon>
        <taxon>Xenopodinae</taxon>
        <taxon>Xenopus</taxon>
        <taxon>Xenopus</taxon>
    </lineage>
</organism>
<reference evidence="2" key="1">
    <citation type="journal article" date="2016" name="Nature">
        <title>Genome evolution in the allotetraploid frog Xenopus laevis.</title>
        <authorList>
            <person name="Session A.M."/>
            <person name="Uno Y."/>
            <person name="Kwon T."/>
            <person name="Chapman J.A."/>
            <person name="Toyoda A."/>
            <person name="Takahashi S."/>
            <person name="Fukui A."/>
            <person name="Hikosaka A."/>
            <person name="Suzuki A."/>
            <person name="Kondo M."/>
            <person name="van Heeringen S.J."/>
            <person name="Quigley I."/>
            <person name="Heinz S."/>
            <person name="Ogino H."/>
            <person name="Ochi H."/>
            <person name="Hellsten U."/>
            <person name="Lyons J.B."/>
            <person name="Simakov O."/>
            <person name="Putnam N."/>
            <person name="Stites J."/>
            <person name="Kuroki Y."/>
            <person name="Tanaka T."/>
            <person name="Michiue T."/>
            <person name="Watanabe M."/>
            <person name="Bogdanovic O."/>
            <person name="Lister R."/>
            <person name="Georgiou G."/>
            <person name="Paranjpe S.S."/>
            <person name="van Kruijsbergen I."/>
            <person name="Shu S."/>
            <person name="Carlson J."/>
            <person name="Kinoshita T."/>
            <person name="Ohta Y."/>
            <person name="Mawaribuchi S."/>
            <person name="Jenkins J."/>
            <person name="Grimwood J."/>
            <person name="Schmutz J."/>
            <person name="Mitros T."/>
            <person name="Mozaffari S.V."/>
            <person name="Suzuki Y."/>
            <person name="Haramoto Y."/>
            <person name="Yamamoto T.S."/>
            <person name="Takagi C."/>
            <person name="Heald R."/>
            <person name="Miller K."/>
            <person name="Haudenschild C."/>
            <person name="Kitzman J."/>
            <person name="Nakayama T."/>
            <person name="Izutsu Y."/>
            <person name="Robert J."/>
            <person name="Fortriede J."/>
            <person name="Burns K."/>
            <person name="Lotay V."/>
            <person name="Karimi K."/>
            <person name="Yasuoka Y."/>
            <person name="Dichmann D.S."/>
            <person name="Flajnik M.F."/>
            <person name="Houston D.W."/>
            <person name="Shendure J."/>
            <person name="DuPasquier L."/>
            <person name="Vize P.D."/>
            <person name="Zorn A.M."/>
            <person name="Ito M."/>
            <person name="Marcotte E.M."/>
            <person name="Wallingford J.B."/>
            <person name="Ito Y."/>
            <person name="Asashima M."/>
            <person name="Ueno N."/>
            <person name="Matsuda Y."/>
            <person name="Veenstra G.J."/>
            <person name="Fujiyama A."/>
            <person name="Harland R.M."/>
            <person name="Taira M."/>
            <person name="Rokhsar D.S."/>
        </authorList>
    </citation>
    <scope>NUCLEOTIDE SEQUENCE [LARGE SCALE GENOMIC DNA]</scope>
    <source>
        <strain evidence="2">J</strain>
    </source>
</reference>
<evidence type="ECO:0000313" key="1">
    <source>
        <dbReference type="EMBL" id="OCT64359.1"/>
    </source>
</evidence>
<dbReference type="Proteomes" id="UP000694892">
    <property type="component" value="Chromosome 9_10L"/>
</dbReference>